<feature type="transmembrane region" description="Helical" evidence="1">
    <location>
        <begin position="76"/>
        <end position="99"/>
    </location>
</feature>
<sequence>MDYLRFSKYLSISILIVSVLIYIIGDPIEKLLAYQGPVIGGGILGWYVLNSVSRDKIIEEENGDRTPVTAILLRKYALLGVIIGTLMIIPWLTPTLFVLEETVQLLYILSFTSMAIGGFLIGYVISSFKFIEKVVLYSLGFVGDILYFFVIYIASQLFGIPQLEVVNYVLLMVYGVKFPEGAIFGFYIIKRVNAI</sequence>
<feature type="transmembrane region" description="Helical" evidence="1">
    <location>
        <begin position="166"/>
        <end position="189"/>
    </location>
</feature>
<feature type="transmembrane region" description="Helical" evidence="1">
    <location>
        <begin position="105"/>
        <end position="125"/>
    </location>
</feature>
<evidence type="ECO:0000256" key="1">
    <source>
        <dbReference type="SAM" id="Phobius"/>
    </source>
</evidence>
<accession>A0A650CQ68</accession>
<gene>
    <name evidence="2" type="ORF">D1868_08050</name>
</gene>
<evidence type="ECO:0000313" key="2">
    <source>
        <dbReference type="EMBL" id="QGR19938.1"/>
    </source>
</evidence>
<feature type="transmembrane region" description="Helical" evidence="1">
    <location>
        <begin position="134"/>
        <end position="154"/>
    </location>
</feature>
<keyword evidence="3" id="KW-1185">Reference proteome</keyword>
<feature type="transmembrane region" description="Helical" evidence="1">
    <location>
        <begin position="31"/>
        <end position="49"/>
    </location>
</feature>
<feature type="transmembrane region" description="Helical" evidence="1">
    <location>
        <begin position="7"/>
        <end position="25"/>
    </location>
</feature>
<organism evidence="2 3">
    <name type="scientific">Stygiolobus azoricus</name>
    <dbReference type="NCBI Taxonomy" id="41675"/>
    <lineage>
        <taxon>Archaea</taxon>
        <taxon>Thermoproteota</taxon>
        <taxon>Thermoprotei</taxon>
        <taxon>Sulfolobales</taxon>
        <taxon>Sulfolobaceae</taxon>
        <taxon>Stygiolobus</taxon>
    </lineage>
</organism>
<keyword evidence="1" id="KW-0812">Transmembrane</keyword>
<evidence type="ECO:0008006" key="4">
    <source>
        <dbReference type="Google" id="ProtNLM"/>
    </source>
</evidence>
<dbReference type="OrthoDB" id="36717at2157"/>
<proteinExistence type="predicted"/>
<dbReference type="AlphaFoldDB" id="A0A650CQ68"/>
<dbReference type="GeneID" id="42799015"/>
<dbReference type="RefSeq" id="WP_156007238.1">
    <property type="nucleotide sequence ID" value="NZ_CP045483.1"/>
</dbReference>
<keyword evidence="1" id="KW-1133">Transmembrane helix</keyword>
<keyword evidence="1" id="KW-0472">Membrane</keyword>
<reference evidence="2 3" key="1">
    <citation type="submission" date="2019-10" db="EMBL/GenBank/DDBJ databases">
        <title>Genome Sequences from Six Type Strain Members of the Archaeal Family Sulfolobaceae: Acidianus ambivalens, Acidianus infernus, Metallosphaera prunae, Stygiolobus azoricus, Sulfolobus metallicus, and Sulfurisphaera ohwakuensis.</title>
        <authorList>
            <person name="Counts J.A."/>
            <person name="Kelly R.M."/>
        </authorList>
    </citation>
    <scope>NUCLEOTIDE SEQUENCE [LARGE SCALE GENOMIC DNA]</scope>
    <source>
        <strain evidence="2 3">FC6</strain>
    </source>
</reference>
<evidence type="ECO:0000313" key="3">
    <source>
        <dbReference type="Proteomes" id="UP000423396"/>
    </source>
</evidence>
<dbReference type="KEGG" id="sazo:D1868_08050"/>
<protein>
    <recommendedName>
        <fullName evidence="4">DUF1404 domain-containing protein</fullName>
    </recommendedName>
</protein>
<dbReference type="EMBL" id="CP045483">
    <property type="protein sequence ID" value="QGR19938.1"/>
    <property type="molecule type" value="Genomic_DNA"/>
</dbReference>
<name>A0A650CQ68_9CREN</name>
<dbReference type="Proteomes" id="UP000423396">
    <property type="component" value="Chromosome"/>
</dbReference>